<name>B1YCD1_PYRNV</name>
<dbReference type="eggNOG" id="arCOG03239">
    <property type="taxonomic scope" value="Archaea"/>
</dbReference>
<dbReference type="PANTHER" id="PTHR43581:SF4">
    <property type="entry name" value="ATP_GTP PHOSPHATASE"/>
    <property type="match status" value="1"/>
</dbReference>
<dbReference type="GO" id="GO:0016887">
    <property type="term" value="F:ATP hydrolysis activity"/>
    <property type="evidence" value="ECO:0007669"/>
    <property type="project" value="InterPro"/>
</dbReference>
<dbReference type="InterPro" id="IPR003959">
    <property type="entry name" value="ATPase_AAA_core"/>
</dbReference>
<dbReference type="PIRSF" id="PIRSF029347">
    <property type="entry name" value="RecF"/>
    <property type="match status" value="1"/>
</dbReference>
<dbReference type="KEGG" id="tne:Tneu_0499"/>
<keyword evidence="4" id="KW-1185">Reference proteome</keyword>
<dbReference type="RefSeq" id="WP_012349864.1">
    <property type="nucleotide sequence ID" value="NC_010525.1"/>
</dbReference>
<feature type="domain" description="Endonuclease GajA/Old nuclease/RecF-like AAA" evidence="1">
    <location>
        <begin position="10"/>
        <end position="96"/>
    </location>
</feature>
<dbReference type="GeneID" id="6165950"/>
<dbReference type="InterPro" id="IPR027417">
    <property type="entry name" value="P-loop_NTPase"/>
</dbReference>
<dbReference type="InterPro" id="IPR051396">
    <property type="entry name" value="Bact_Antivir_Def_Nuclease"/>
</dbReference>
<gene>
    <name evidence="3" type="ordered locus">Tneu_0499</name>
</gene>
<dbReference type="Proteomes" id="UP000001694">
    <property type="component" value="Chromosome"/>
</dbReference>
<sequence>MGESAFGVVRELEVKNFRGVREGSIKDFAAVNIFVGRNGTGKSSILEALYIALKPDDGLAYVVRRRGWFGLASAEALFYHGQKEIHISATLKEGKKTELKIKPGMPSADTIPVLRERGLNVEELLALDLETVGGVKAAQLYMDEDGKLHYIFLKEWSRPIYEAVFVDWNSVYQYGSPEEAYSRMVAKAGAAAKESVVKALRSQYKDLSDVMPLYVRGRWVLHLVFENISVPFYAVGDGVRYALMLLIQALTPSGAAVMLEEPELHTHPSLMKIVANAILRSHIDRGNQIFVTTHSLELIKMITEEARGMGLKNLKVFRLALDRGALHAEEYTLDEAWRALEKLGWDLRK</sequence>
<dbReference type="STRING" id="444157.Tneu_0499"/>
<feature type="domain" description="ATPase AAA-type core" evidence="2">
    <location>
        <begin position="230"/>
        <end position="299"/>
    </location>
</feature>
<dbReference type="PANTHER" id="PTHR43581">
    <property type="entry name" value="ATP/GTP PHOSPHATASE"/>
    <property type="match status" value="1"/>
</dbReference>
<dbReference type="OrthoDB" id="25344at2157"/>
<evidence type="ECO:0000259" key="2">
    <source>
        <dbReference type="Pfam" id="PF13304"/>
    </source>
</evidence>
<dbReference type="Pfam" id="PF13304">
    <property type="entry name" value="AAA_21"/>
    <property type="match status" value="1"/>
</dbReference>
<organism evidence="3 4">
    <name type="scientific">Pyrobaculum neutrophilum (strain DSM 2338 / JCM 9278 / NBRC 100436 / V24Sta)</name>
    <name type="common">Thermoproteus neutrophilus</name>
    <dbReference type="NCBI Taxonomy" id="444157"/>
    <lineage>
        <taxon>Archaea</taxon>
        <taxon>Thermoproteota</taxon>
        <taxon>Thermoprotei</taxon>
        <taxon>Thermoproteales</taxon>
        <taxon>Thermoproteaceae</taxon>
        <taxon>Pyrobaculum</taxon>
    </lineage>
</organism>
<reference evidence="3" key="1">
    <citation type="submission" date="2008-03" db="EMBL/GenBank/DDBJ databases">
        <title>Complete sequence of Thermoproteus neutrophilus V24Sta.</title>
        <authorList>
            <consortium name="US DOE Joint Genome Institute"/>
            <person name="Copeland A."/>
            <person name="Lucas S."/>
            <person name="Lapidus A."/>
            <person name="Glavina del Rio T."/>
            <person name="Dalin E."/>
            <person name="Tice H."/>
            <person name="Bruce D."/>
            <person name="Goodwin L."/>
            <person name="Pitluck S."/>
            <person name="Sims D."/>
            <person name="Brettin T."/>
            <person name="Detter J.C."/>
            <person name="Han C."/>
            <person name="Kuske C.R."/>
            <person name="Schmutz J."/>
            <person name="Larimer F."/>
            <person name="Land M."/>
            <person name="Hauser L."/>
            <person name="Kyrpides N."/>
            <person name="Mikhailova N."/>
            <person name="Biddle J.F."/>
            <person name="Zhang Z."/>
            <person name="Fitz-Gibbon S.T."/>
            <person name="Lowe T.M."/>
            <person name="Saltikov C."/>
            <person name="House C.H."/>
            <person name="Richardson P."/>
        </authorList>
    </citation>
    <scope>NUCLEOTIDE SEQUENCE [LARGE SCALE GENOMIC DNA]</scope>
    <source>
        <strain evidence="3">V24Sta</strain>
    </source>
</reference>
<dbReference type="EMBL" id="CP001014">
    <property type="protein sequence ID" value="ACB39444.1"/>
    <property type="molecule type" value="Genomic_DNA"/>
</dbReference>
<evidence type="ECO:0000313" key="4">
    <source>
        <dbReference type="Proteomes" id="UP000001694"/>
    </source>
</evidence>
<dbReference type="Pfam" id="PF13175">
    <property type="entry name" value="AAA_15"/>
    <property type="match status" value="1"/>
</dbReference>
<evidence type="ECO:0000259" key="1">
    <source>
        <dbReference type="Pfam" id="PF13175"/>
    </source>
</evidence>
<protein>
    <submittedName>
        <fullName evidence="3">SMC domain protein</fullName>
    </submittedName>
</protein>
<proteinExistence type="predicted"/>
<dbReference type="Gene3D" id="3.40.50.300">
    <property type="entry name" value="P-loop containing nucleotide triphosphate hydrolases"/>
    <property type="match status" value="2"/>
</dbReference>
<dbReference type="AlphaFoldDB" id="B1YCD1"/>
<accession>B1YCD1</accession>
<dbReference type="SUPFAM" id="SSF52540">
    <property type="entry name" value="P-loop containing nucleoside triphosphate hydrolases"/>
    <property type="match status" value="1"/>
</dbReference>
<evidence type="ECO:0000313" key="3">
    <source>
        <dbReference type="EMBL" id="ACB39444.1"/>
    </source>
</evidence>
<dbReference type="GO" id="GO:0005524">
    <property type="term" value="F:ATP binding"/>
    <property type="evidence" value="ECO:0007669"/>
    <property type="project" value="InterPro"/>
</dbReference>
<dbReference type="InterPro" id="IPR041685">
    <property type="entry name" value="AAA_GajA/Old/RecF-like"/>
</dbReference>
<dbReference type="HOGENOM" id="CLU_063816_1_1_2"/>
<dbReference type="InterPro" id="IPR014555">
    <property type="entry name" value="RecF-like"/>
</dbReference>